<dbReference type="PATRIC" id="fig|1232683.4.peg.3960"/>
<dbReference type="Gene3D" id="3.40.30.10">
    <property type="entry name" value="Glutaredoxin"/>
    <property type="match status" value="1"/>
</dbReference>
<feature type="chain" id="PRO_5001757377" evidence="2">
    <location>
        <begin position="21"/>
        <end position="167"/>
    </location>
</feature>
<proteinExistence type="predicted"/>
<dbReference type="Pfam" id="PF00578">
    <property type="entry name" value="AhpC-TSA"/>
    <property type="match status" value="1"/>
</dbReference>
<dbReference type="InterPro" id="IPR050553">
    <property type="entry name" value="Thioredoxin_ResA/DsbE_sf"/>
</dbReference>
<dbReference type="GO" id="GO:0016209">
    <property type="term" value="F:antioxidant activity"/>
    <property type="evidence" value="ECO:0007669"/>
    <property type="project" value="InterPro"/>
</dbReference>
<organism evidence="4 5">
    <name type="scientific">Marinobacterium lacunae</name>
    <dbReference type="NCBI Taxonomy" id="1232683"/>
    <lineage>
        <taxon>Bacteria</taxon>
        <taxon>Pseudomonadati</taxon>
        <taxon>Pseudomonadota</taxon>
        <taxon>Gammaproteobacteria</taxon>
        <taxon>Oceanospirillales</taxon>
        <taxon>Oceanospirillaceae</taxon>
        <taxon>Marinobacterium</taxon>
    </lineage>
</organism>
<dbReference type="InterPro" id="IPR000866">
    <property type="entry name" value="AhpC/TSA"/>
</dbReference>
<comment type="caution">
    <text evidence="4">The sequence shown here is derived from an EMBL/GenBank/DDBJ whole genome shotgun (WGS) entry which is preliminary data.</text>
</comment>
<gene>
    <name evidence="4" type="ORF">ADIMK_4025</name>
</gene>
<dbReference type="InterPro" id="IPR036249">
    <property type="entry name" value="Thioredoxin-like_sf"/>
</dbReference>
<dbReference type="PROSITE" id="PS00194">
    <property type="entry name" value="THIOREDOXIN_1"/>
    <property type="match status" value="1"/>
</dbReference>
<dbReference type="InterPro" id="IPR017937">
    <property type="entry name" value="Thioredoxin_CS"/>
</dbReference>
<keyword evidence="5" id="KW-1185">Reference proteome</keyword>
<dbReference type="SUPFAM" id="SSF52833">
    <property type="entry name" value="Thioredoxin-like"/>
    <property type="match status" value="1"/>
</dbReference>
<reference evidence="4 5" key="1">
    <citation type="submission" date="2014-04" db="EMBL/GenBank/DDBJ databases">
        <title>Marinobacterium kochiensis sp. nov., isolated from sediment sample collected from Kochi backwaters in Kerala, India.</title>
        <authorList>
            <person name="Singh A."/>
            <person name="Pinnaka A.K."/>
        </authorList>
    </citation>
    <scope>NUCLEOTIDE SEQUENCE [LARGE SCALE GENOMIC DNA]</scope>
    <source>
        <strain evidence="4 5">AK27</strain>
    </source>
</reference>
<dbReference type="PANTHER" id="PTHR42852">
    <property type="entry name" value="THIOL:DISULFIDE INTERCHANGE PROTEIN DSBE"/>
    <property type="match status" value="1"/>
</dbReference>
<keyword evidence="2" id="KW-0732">Signal</keyword>
<dbReference type="InterPro" id="IPR013766">
    <property type="entry name" value="Thioredoxin_domain"/>
</dbReference>
<dbReference type="PANTHER" id="PTHR42852:SF13">
    <property type="entry name" value="PROTEIN DIPZ"/>
    <property type="match status" value="1"/>
</dbReference>
<dbReference type="EMBL" id="JMQN01000059">
    <property type="protein sequence ID" value="KEA61878.1"/>
    <property type="molecule type" value="Genomic_DNA"/>
</dbReference>
<dbReference type="RefSeq" id="WP_051693177.1">
    <property type="nucleotide sequence ID" value="NZ_JMQN01000059.1"/>
</dbReference>
<dbReference type="PROSITE" id="PS51352">
    <property type="entry name" value="THIOREDOXIN_2"/>
    <property type="match status" value="1"/>
</dbReference>
<sequence length="167" mass="18771">MPKHFLLFLMLCVLATPGQATEQDAPEIYTLSFETPDGQPYSLAQHRGEVLLINFWATWCPPCVREMPDLDKLDQAFAQEAFSVIAISAGETSEDIAAFKSRLDSPLALTILLDKEGRTFKEFNLKGLPMSYLFNRQGELVQVITGTEEWAGQEWKSKIKELLTSTP</sequence>
<feature type="domain" description="Thioredoxin" evidence="3">
    <location>
        <begin position="19"/>
        <end position="164"/>
    </location>
</feature>
<dbReference type="STRING" id="1232683.ADIMK_4025"/>
<dbReference type="AlphaFoldDB" id="A0A081FTM3"/>
<name>A0A081FTM3_9GAMM</name>
<dbReference type="CDD" id="cd02966">
    <property type="entry name" value="TlpA_like_family"/>
    <property type="match status" value="1"/>
</dbReference>
<evidence type="ECO:0000256" key="1">
    <source>
        <dbReference type="ARBA" id="ARBA00023284"/>
    </source>
</evidence>
<evidence type="ECO:0000256" key="2">
    <source>
        <dbReference type="SAM" id="SignalP"/>
    </source>
</evidence>
<dbReference type="eggNOG" id="COG0526">
    <property type="taxonomic scope" value="Bacteria"/>
</dbReference>
<accession>A0A081FTM3</accession>
<dbReference type="GO" id="GO:0015036">
    <property type="term" value="F:disulfide oxidoreductase activity"/>
    <property type="evidence" value="ECO:0007669"/>
    <property type="project" value="UniProtKB-ARBA"/>
</dbReference>
<dbReference type="OrthoDB" id="9799347at2"/>
<evidence type="ECO:0000313" key="5">
    <source>
        <dbReference type="Proteomes" id="UP000028252"/>
    </source>
</evidence>
<evidence type="ECO:0000313" key="4">
    <source>
        <dbReference type="EMBL" id="KEA61878.1"/>
    </source>
</evidence>
<dbReference type="Proteomes" id="UP000028252">
    <property type="component" value="Unassembled WGS sequence"/>
</dbReference>
<keyword evidence="1" id="KW-0676">Redox-active center</keyword>
<feature type="signal peptide" evidence="2">
    <location>
        <begin position="1"/>
        <end position="20"/>
    </location>
</feature>
<evidence type="ECO:0000259" key="3">
    <source>
        <dbReference type="PROSITE" id="PS51352"/>
    </source>
</evidence>
<protein>
    <submittedName>
        <fullName evidence="4">Thioredoxin family protein</fullName>
    </submittedName>
</protein>